<dbReference type="InterPro" id="IPR037115">
    <property type="entry name" value="Sirohaem_synt_dimer_dom_sf"/>
</dbReference>
<evidence type="ECO:0000256" key="7">
    <source>
        <dbReference type="ARBA" id="ARBA00023002"/>
    </source>
</evidence>
<dbReference type="InterPro" id="IPR019478">
    <property type="entry name" value="Sirohaem_synthase_dimer_dom"/>
</dbReference>
<comment type="function">
    <text evidence="15">Multifunctional enzyme that catalyzes the SAM-dependent methylations of uroporphyrinogen III at position C-2 and C-7 to form precorrin-2 via precorrin-1. Then it catalyzes the NAD-dependent ring dehydrogenation of precorrin-2 to yield sirohydrochlorin. Finally, it catalyzes the ferrochelation of sirohydrochlorin to yield siroheme.</text>
</comment>
<evidence type="ECO:0000256" key="13">
    <source>
        <dbReference type="ARBA" id="ARBA00047561"/>
    </source>
</evidence>
<dbReference type="InterPro" id="IPR012409">
    <property type="entry name" value="Sirohaem_synth"/>
</dbReference>
<feature type="active site" description="Proton donor" evidence="15 16">
    <location>
        <position position="270"/>
    </location>
</feature>
<feature type="binding site" evidence="15">
    <location>
        <begin position="301"/>
        <end position="303"/>
    </location>
    <ligand>
        <name>S-adenosyl-L-methionine</name>
        <dbReference type="ChEBI" id="CHEBI:59789"/>
    </ligand>
</feature>
<evidence type="ECO:0000256" key="10">
    <source>
        <dbReference type="ARBA" id="ARBA00023244"/>
    </source>
</evidence>
<dbReference type="InterPro" id="IPR028281">
    <property type="entry name" value="Sirohaem_synthase_central"/>
</dbReference>
<dbReference type="InterPro" id="IPR035996">
    <property type="entry name" value="4pyrrol_Methylase_sf"/>
</dbReference>
<proteinExistence type="inferred from homology"/>
<dbReference type="OrthoDB" id="9815856at2"/>
<dbReference type="FunFam" id="3.40.1010.10:FF:000001">
    <property type="entry name" value="Siroheme synthase"/>
    <property type="match status" value="1"/>
</dbReference>
<dbReference type="Pfam" id="PF00590">
    <property type="entry name" value="TP_methylase"/>
    <property type="match status" value="1"/>
</dbReference>
<comment type="pathway">
    <text evidence="1 15">Porphyrin-containing compound metabolism; siroheme biosynthesis; sirohydrochlorin from precorrin-2: step 1/1.</text>
</comment>
<keyword evidence="7 15" id="KW-0560">Oxidoreductase</keyword>
<evidence type="ECO:0000256" key="6">
    <source>
        <dbReference type="ARBA" id="ARBA00022691"/>
    </source>
</evidence>
<evidence type="ECO:0000256" key="4">
    <source>
        <dbReference type="ARBA" id="ARBA00022603"/>
    </source>
</evidence>
<keyword evidence="8 15" id="KW-0520">NAD</keyword>
<dbReference type="NCBIfam" id="TIGR01469">
    <property type="entry name" value="cobA_cysG_Cterm"/>
    <property type="match status" value="1"/>
</dbReference>
<comment type="similarity">
    <text evidence="2 17">Belongs to the precorrin methyltransferase family.</text>
</comment>
<dbReference type="Gene3D" id="3.30.160.110">
    <property type="entry name" value="Siroheme synthase, domain 2"/>
    <property type="match status" value="1"/>
</dbReference>
<evidence type="ECO:0000259" key="18">
    <source>
        <dbReference type="Pfam" id="PF00590"/>
    </source>
</evidence>
<keyword evidence="3 15" id="KW-0169">Cobalamin biosynthesis</keyword>
<dbReference type="InterPro" id="IPR050161">
    <property type="entry name" value="Siro_Cobalamin_biosynth"/>
</dbReference>
<evidence type="ECO:0000256" key="9">
    <source>
        <dbReference type="ARBA" id="ARBA00023239"/>
    </source>
</evidence>
<comment type="similarity">
    <text evidence="15">In the N-terminal section; belongs to the precorrin-2 dehydrogenase / sirohydrochlorin ferrochelatase family.</text>
</comment>
<dbReference type="InterPro" id="IPR000878">
    <property type="entry name" value="4pyrrol_Mease"/>
</dbReference>
<dbReference type="InterPro" id="IPR006367">
    <property type="entry name" value="Sirohaem_synthase_N"/>
</dbReference>
<evidence type="ECO:0000259" key="20">
    <source>
        <dbReference type="Pfam" id="PF14824"/>
    </source>
</evidence>
<evidence type="ECO:0000256" key="8">
    <source>
        <dbReference type="ARBA" id="ARBA00023027"/>
    </source>
</evidence>
<feature type="binding site" evidence="15">
    <location>
        <begin position="22"/>
        <end position="23"/>
    </location>
    <ligand>
        <name>NAD(+)</name>
        <dbReference type="ChEBI" id="CHEBI:57540"/>
    </ligand>
</feature>
<keyword evidence="15" id="KW-0597">Phosphoprotein</keyword>
<evidence type="ECO:0000313" key="22">
    <source>
        <dbReference type="Proteomes" id="UP000273643"/>
    </source>
</evidence>
<dbReference type="Gene3D" id="3.40.50.720">
    <property type="entry name" value="NAD(P)-binding Rossmann-like Domain"/>
    <property type="match status" value="1"/>
</dbReference>
<name>A0A3N1NZN3_9GAMM</name>
<keyword evidence="22" id="KW-1185">Reference proteome</keyword>
<dbReference type="InterPro" id="IPR014776">
    <property type="entry name" value="4pyrrole_Mease_sub2"/>
</dbReference>
<evidence type="ECO:0000256" key="5">
    <source>
        <dbReference type="ARBA" id="ARBA00022679"/>
    </source>
</evidence>
<protein>
    <recommendedName>
        <fullName evidence="15">Siroheme synthase</fullName>
    </recommendedName>
    <domain>
        <recommendedName>
            <fullName evidence="15">Uroporphyrinogen-III C-methyltransferase</fullName>
            <shortName evidence="15">Urogen III methylase</shortName>
            <ecNumber evidence="15">2.1.1.107</ecNumber>
        </recommendedName>
        <alternativeName>
            <fullName evidence="15">SUMT</fullName>
        </alternativeName>
        <alternativeName>
            <fullName evidence="15">Uroporphyrinogen III methylase</fullName>
            <shortName evidence="15">UROM</shortName>
        </alternativeName>
    </domain>
    <domain>
        <recommendedName>
            <fullName evidence="15">Precorrin-2 dehydrogenase</fullName>
            <ecNumber evidence="15">1.3.1.76</ecNumber>
        </recommendedName>
    </domain>
    <domain>
        <recommendedName>
            <fullName evidence="15">Sirohydrochlorin ferrochelatase</fullName>
            <ecNumber evidence="15">4.99.1.4</ecNumber>
        </recommendedName>
    </domain>
</protein>
<evidence type="ECO:0000256" key="16">
    <source>
        <dbReference type="PIRSR" id="PIRSR036426-1"/>
    </source>
</evidence>
<dbReference type="GO" id="GO:0019354">
    <property type="term" value="P:siroheme biosynthetic process"/>
    <property type="evidence" value="ECO:0007669"/>
    <property type="project" value="UniProtKB-UniRule"/>
</dbReference>
<dbReference type="GO" id="GO:0009236">
    <property type="term" value="P:cobalamin biosynthetic process"/>
    <property type="evidence" value="ECO:0007669"/>
    <property type="project" value="UniProtKB-UniRule"/>
</dbReference>
<dbReference type="FunFam" id="3.30.160.110:FF:000001">
    <property type="entry name" value="Siroheme synthase"/>
    <property type="match status" value="1"/>
</dbReference>
<keyword evidence="5 15" id="KW-0808">Transferase</keyword>
<dbReference type="UniPathway" id="UPA00148">
    <property type="reaction ID" value="UER00211"/>
</dbReference>
<feature type="domain" description="Tetrapyrrole methylase" evidence="18">
    <location>
        <begin position="218"/>
        <end position="427"/>
    </location>
</feature>
<feature type="active site" description="Proton acceptor" evidence="15 16">
    <location>
        <position position="248"/>
    </location>
</feature>
<dbReference type="Gene3D" id="3.40.1010.10">
    <property type="entry name" value="Cobalt-precorrin-4 Transmethylase, Domain 1"/>
    <property type="match status" value="1"/>
</dbReference>
<dbReference type="AlphaFoldDB" id="A0A3N1NZN3"/>
<evidence type="ECO:0000256" key="3">
    <source>
        <dbReference type="ARBA" id="ARBA00022573"/>
    </source>
</evidence>
<dbReference type="FunFam" id="3.30.950.10:FF:000001">
    <property type="entry name" value="Siroheme synthase"/>
    <property type="match status" value="1"/>
</dbReference>
<dbReference type="Gene3D" id="3.30.950.10">
    <property type="entry name" value="Methyltransferase, Cobalt-precorrin-4 Transmethylase, Domain 2"/>
    <property type="match status" value="1"/>
</dbReference>
<evidence type="ECO:0000256" key="2">
    <source>
        <dbReference type="ARBA" id="ARBA00005879"/>
    </source>
</evidence>
<keyword evidence="9 15" id="KW-0456">Lyase</keyword>
<dbReference type="InterPro" id="IPR014777">
    <property type="entry name" value="4pyrrole_Mease_sub1"/>
</dbReference>
<dbReference type="InterPro" id="IPR003043">
    <property type="entry name" value="Uropor_MeTrfase_CS"/>
</dbReference>
<dbReference type="Gene3D" id="1.10.8.210">
    <property type="entry name" value="Sirohaem synthase, dimerisation domain"/>
    <property type="match status" value="1"/>
</dbReference>
<dbReference type="PANTHER" id="PTHR45790:SF1">
    <property type="entry name" value="SIROHEME SYNTHASE"/>
    <property type="match status" value="1"/>
</dbReference>
<dbReference type="Pfam" id="PF14824">
    <property type="entry name" value="Sirohm_synth_M"/>
    <property type="match status" value="1"/>
</dbReference>
<keyword evidence="6 15" id="KW-0949">S-adenosyl-L-methionine</keyword>
<evidence type="ECO:0000313" key="21">
    <source>
        <dbReference type="EMBL" id="ROQ20447.1"/>
    </source>
</evidence>
<comment type="catalytic activity">
    <reaction evidence="15">
        <text>siroheme + 2 H(+) = sirohydrochlorin + Fe(2+)</text>
        <dbReference type="Rhea" id="RHEA:24360"/>
        <dbReference type="ChEBI" id="CHEBI:15378"/>
        <dbReference type="ChEBI" id="CHEBI:29033"/>
        <dbReference type="ChEBI" id="CHEBI:58351"/>
        <dbReference type="ChEBI" id="CHEBI:60052"/>
        <dbReference type="EC" id="4.99.1.4"/>
    </reaction>
</comment>
<dbReference type="SUPFAM" id="SSF53790">
    <property type="entry name" value="Tetrapyrrole methylase"/>
    <property type="match status" value="1"/>
</dbReference>
<dbReference type="SUPFAM" id="SSF75615">
    <property type="entry name" value="Siroheme synthase middle domains-like"/>
    <property type="match status" value="1"/>
</dbReference>
<dbReference type="PANTHER" id="PTHR45790">
    <property type="entry name" value="SIROHEME SYNTHASE-RELATED"/>
    <property type="match status" value="1"/>
</dbReference>
<feature type="binding site" evidence="15">
    <location>
        <position position="383"/>
    </location>
    <ligand>
        <name>S-adenosyl-L-methionine</name>
        <dbReference type="ChEBI" id="CHEBI:59789"/>
    </ligand>
</feature>
<dbReference type="InterPro" id="IPR006366">
    <property type="entry name" value="CobA/CysG_C"/>
</dbReference>
<comment type="pathway">
    <text evidence="15">Porphyrin-containing compound metabolism; siroheme biosynthesis; siroheme from sirohydrochlorin: step 1/1.</text>
</comment>
<dbReference type="NCBIfam" id="TIGR01470">
    <property type="entry name" value="cysG_Nterm"/>
    <property type="match status" value="1"/>
</dbReference>
<dbReference type="HAMAP" id="MF_01646">
    <property type="entry name" value="Siroheme_synth"/>
    <property type="match status" value="1"/>
</dbReference>
<evidence type="ECO:0000259" key="19">
    <source>
        <dbReference type="Pfam" id="PF10414"/>
    </source>
</evidence>
<comment type="pathway">
    <text evidence="12 15">Porphyrin-containing compound metabolism; siroheme biosynthesis; precorrin-2 from uroporphyrinogen III: step 1/1.</text>
</comment>
<comment type="catalytic activity">
    <reaction evidence="15">
        <text>uroporphyrinogen III + 2 S-adenosyl-L-methionine = precorrin-2 + 2 S-adenosyl-L-homocysteine + H(+)</text>
        <dbReference type="Rhea" id="RHEA:32459"/>
        <dbReference type="ChEBI" id="CHEBI:15378"/>
        <dbReference type="ChEBI" id="CHEBI:57308"/>
        <dbReference type="ChEBI" id="CHEBI:57856"/>
        <dbReference type="ChEBI" id="CHEBI:58827"/>
        <dbReference type="ChEBI" id="CHEBI:59789"/>
        <dbReference type="EC" id="2.1.1.107"/>
    </reaction>
</comment>
<dbReference type="UniPathway" id="UPA00262">
    <property type="reaction ID" value="UER00211"/>
</dbReference>
<feature type="modified residue" description="Phosphoserine" evidence="15">
    <location>
        <position position="128"/>
    </location>
</feature>
<dbReference type="Pfam" id="PF10414">
    <property type="entry name" value="CysG_dimeriser"/>
    <property type="match status" value="1"/>
</dbReference>
<feature type="domain" description="Sirohaem synthase dimerisation" evidence="19">
    <location>
        <begin position="150"/>
        <end position="205"/>
    </location>
</feature>
<feature type="binding site" evidence="15">
    <location>
        <position position="412"/>
    </location>
    <ligand>
        <name>S-adenosyl-L-methionine</name>
        <dbReference type="ChEBI" id="CHEBI:59789"/>
    </ligand>
</feature>
<evidence type="ECO:0000256" key="12">
    <source>
        <dbReference type="ARBA" id="ARBA00025705"/>
    </source>
</evidence>
<reference evidence="21 22" key="1">
    <citation type="submission" date="2018-11" db="EMBL/GenBank/DDBJ databases">
        <title>Genomic Encyclopedia of Type Strains, Phase IV (KMG-IV): sequencing the most valuable type-strain genomes for metagenomic binning, comparative biology and taxonomic classification.</title>
        <authorList>
            <person name="Goeker M."/>
        </authorList>
    </citation>
    <scope>NUCLEOTIDE SEQUENCE [LARGE SCALE GENOMIC DNA]</scope>
    <source>
        <strain evidence="21 22">DSM 16974</strain>
    </source>
</reference>
<comment type="pathway">
    <text evidence="15">Cofactor biosynthesis; adenosylcobalamin biosynthesis; sirohydrochlorin from precorrin-2: step 1/1.</text>
</comment>
<comment type="catalytic activity">
    <reaction evidence="13 15">
        <text>precorrin-2 + NAD(+) = sirohydrochlorin + NADH + 2 H(+)</text>
        <dbReference type="Rhea" id="RHEA:15613"/>
        <dbReference type="ChEBI" id="CHEBI:15378"/>
        <dbReference type="ChEBI" id="CHEBI:57540"/>
        <dbReference type="ChEBI" id="CHEBI:57945"/>
        <dbReference type="ChEBI" id="CHEBI:58351"/>
        <dbReference type="ChEBI" id="CHEBI:58827"/>
        <dbReference type="EC" id="1.3.1.76"/>
    </reaction>
</comment>
<dbReference type="InterPro" id="IPR036291">
    <property type="entry name" value="NAD(P)-bd_dom_sf"/>
</dbReference>
<dbReference type="EC" id="2.1.1.107" evidence="15"/>
<dbReference type="PROSITE" id="PS00840">
    <property type="entry name" value="SUMT_2"/>
    <property type="match status" value="1"/>
</dbReference>
<accession>A0A3N1NZN3</accession>
<sequence length="465" mass="51610">MDYFPVFLDLKNRRCLLVGGGDIATRKGRLLARAGARLCIVAPEISDELKHLAEQGGGELHYREYESSDLNDVVLVCSATDDNELNVRISEESQARYLPTNVVDSPKLCSFITPAIVDRSPLVIAISSGGEAPVLARMVRAKLETLIPKSYGRLAQLASRWRERVKQSFSEENRRRFWEKVLQGPIAELVFSGQDEQAERAIAEDLANPDYVDTQGEVYLVGGGPGDPELLTLKALRLMQQADVVLYDRLVSPEVMELVRRDADRIYVGKRRSDHHMPQENINELLLKLAQEGKRVLRLKGGDPFIFGRGGEEIDLLAAHQIPFQVVPGITAASGCAAYAGIPLTHRDHSQSVRFITGHLKTDNPNLTWPELALPGQTLVFYMSLVGLEEICQVLIRHGRSPQTPVALVEKGTTQDQRVLIGTLETMPQRVAESDVHGPTLLIVGEVVQLHHELSWFSPERSGSQ</sequence>
<dbReference type="EC" id="4.99.1.4" evidence="15"/>
<comment type="similarity">
    <text evidence="15">In the C-terminal section; belongs to the precorrin methyltransferase family.</text>
</comment>
<evidence type="ECO:0000256" key="11">
    <source>
        <dbReference type="ARBA" id="ARBA00023268"/>
    </source>
</evidence>
<dbReference type="GO" id="GO:0032259">
    <property type="term" value="P:methylation"/>
    <property type="evidence" value="ECO:0007669"/>
    <property type="project" value="UniProtKB-KW"/>
</dbReference>
<keyword evidence="10 15" id="KW-0627">Porphyrin biosynthesis</keyword>
<comment type="caution">
    <text evidence="21">The sequence shown here is derived from an EMBL/GenBank/DDBJ whole genome shotgun (WGS) entry which is preliminary data.</text>
</comment>
<dbReference type="NCBIfam" id="NF007922">
    <property type="entry name" value="PRK10637.1"/>
    <property type="match status" value="1"/>
</dbReference>
<dbReference type="Proteomes" id="UP000273643">
    <property type="component" value="Unassembled WGS sequence"/>
</dbReference>
<evidence type="ECO:0000256" key="17">
    <source>
        <dbReference type="RuleBase" id="RU003960"/>
    </source>
</evidence>
<evidence type="ECO:0000256" key="1">
    <source>
        <dbReference type="ARBA" id="ARBA00005010"/>
    </source>
</evidence>
<feature type="binding site" evidence="15">
    <location>
        <begin position="331"/>
        <end position="332"/>
    </location>
    <ligand>
        <name>S-adenosyl-L-methionine</name>
        <dbReference type="ChEBI" id="CHEBI:59789"/>
    </ligand>
</feature>
<organism evidence="21 22">
    <name type="scientific">Marinimicrobium koreense</name>
    <dbReference type="NCBI Taxonomy" id="306545"/>
    <lineage>
        <taxon>Bacteria</taxon>
        <taxon>Pseudomonadati</taxon>
        <taxon>Pseudomonadota</taxon>
        <taxon>Gammaproteobacteria</taxon>
        <taxon>Cellvibrionales</taxon>
        <taxon>Cellvibrionaceae</taxon>
        <taxon>Marinimicrobium</taxon>
    </lineage>
</organism>
<feature type="binding site" evidence="15">
    <location>
        <position position="225"/>
    </location>
    <ligand>
        <name>S-adenosyl-L-methionine</name>
        <dbReference type="ChEBI" id="CHEBI:59789"/>
    </ligand>
</feature>
<dbReference type="GO" id="GO:0051287">
    <property type="term" value="F:NAD binding"/>
    <property type="evidence" value="ECO:0007669"/>
    <property type="project" value="InterPro"/>
</dbReference>
<dbReference type="RefSeq" id="WP_123637598.1">
    <property type="nucleotide sequence ID" value="NZ_RJUK01000001.1"/>
</dbReference>
<comment type="pathway">
    <text evidence="14 15">Cofactor biosynthesis; adenosylcobalamin biosynthesis; precorrin-2 from uroporphyrinogen III: step 1/1.</text>
</comment>
<dbReference type="CDD" id="cd11642">
    <property type="entry name" value="SUMT"/>
    <property type="match status" value="1"/>
</dbReference>
<feature type="domain" description="Siroheme synthase central" evidence="20">
    <location>
        <begin position="119"/>
        <end position="144"/>
    </location>
</feature>
<evidence type="ECO:0000256" key="14">
    <source>
        <dbReference type="ARBA" id="ARBA00060548"/>
    </source>
</evidence>
<feature type="region of interest" description="Precorrin-2 dehydrogenase / sirohydrochlorin ferrochelatase" evidence="15">
    <location>
        <begin position="1"/>
        <end position="202"/>
    </location>
</feature>
<feature type="binding site" evidence="15">
    <location>
        <position position="306"/>
    </location>
    <ligand>
        <name>S-adenosyl-L-methionine</name>
        <dbReference type="ChEBI" id="CHEBI:59789"/>
    </ligand>
</feature>
<feature type="region of interest" description="Uroporphyrinogen-III C-methyltransferase" evidence="15">
    <location>
        <begin position="216"/>
        <end position="465"/>
    </location>
</feature>
<dbReference type="Pfam" id="PF13241">
    <property type="entry name" value="NAD_binding_7"/>
    <property type="match status" value="1"/>
</dbReference>
<dbReference type="GO" id="GO:0051266">
    <property type="term" value="F:sirohydrochlorin ferrochelatase activity"/>
    <property type="evidence" value="ECO:0007669"/>
    <property type="project" value="UniProtKB-EC"/>
</dbReference>
<dbReference type="EMBL" id="RJUK01000001">
    <property type="protein sequence ID" value="ROQ20447.1"/>
    <property type="molecule type" value="Genomic_DNA"/>
</dbReference>
<dbReference type="GO" id="GO:0043115">
    <property type="term" value="F:precorrin-2 dehydrogenase activity"/>
    <property type="evidence" value="ECO:0007669"/>
    <property type="project" value="UniProtKB-UniRule"/>
</dbReference>
<gene>
    <name evidence="15" type="primary">cysG</name>
    <name evidence="21" type="ORF">EDC38_1053</name>
</gene>
<dbReference type="NCBIfam" id="NF004790">
    <property type="entry name" value="PRK06136.1"/>
    <property type="match status" value="1"/>
</dbReference>
<dbReference type="EC" id="1.3.1.76" evidence="15"/>
<dbReference type="SUPFAM" id="SSF51735">
    <property type="entry name" value="NAD(P)-binding Rossmann-fold domains"/>
    <property type="match status" value="1"/>
</dbReference>
<keyword evidence="11 15" id="KW-0511">Multifunctional enzyme</keyword>
<evidence type="ECO:0000256" key="15">
    <source>
        <dbReference type="HAMAP-Rule" id="MF_01646"/>
    </source>
</evidence>
<keyword evidence="4 15" id="KW-0489">Methyltransferase</keyword>
<dbReference type="PIRSF" id="PIRSF036426">
    <property type="entry name" value="Sirohaem_synth"/>
    <property type="match status" value="1"/>
</dbReference>
<dbReference type="GO" id="GO:0004851">
    <property type="term" value="F:uroporphyrin-III C-methyltransferase activity"/>
    <property type="evidence" value="ECO:0007669"/>
    <property type="project" value="UniProtKB-UniRule"/>
</dbReference>
<feature type="binding site" evidence="15">
    <location>
        <begin position="43"/>
        <end position="44"/>
    </location>
    <ligand>
        <name>NAD(+)</name>
        <dbReference type="ChEBI" id="CHEBI:57540"/>
    </ligand>
</feature>